<reference evidence="4 5" key="1">
    <citation type="submission" date="2023-09" db="EMBL/GenBank/DDBJ databases">
        <authorList>
            <person name="Rey-Velasco X."/>
        </authorList>
    </citation>
    <scope>NUCLEOTIDE SEQUENCE [LARGE SCALE GENOMIC DNA]</scope>
    <source>
        <strain evidence="4 5">W335</strain>
    </source>
</reference>
<sequence>MTALISRQPTRLVATLLVALATAVSAQPGADAITGVWLTAAEDGYIQIFGENGAYFGKTVGEPPGSGESDGPEKDVHNPDPAKRDRSLLGIRILKGFEYNGEGRWEDGEAYDPNNGKTYSAWMETPEPDKLKLRGYIGISLLGRTEIWTRAGRDAEGVDQSVLVETE</sequence>
<dbReference type="Pfam" id="PF09917">
    <property type="entry name" value="DUF2147"/>
    <property type="match status" value="1"/>
</dbReference>
<dbReference type="Proteomes" id="UP001251857">
    <property type="component" value="Unassembled WGS sequence"/>
</dbReference>
<feature type="domain" description="DUF2147" evidence="3">
    <location>
        <begin position="35"/>
        <end position="150"/>
    </location>
</feature>
<dbReference type="PANTHER" id="PTHR36919:SF2">
    <property type="entry name" value="BLL6627 PROTEIN"/>
    <property type="match status" value="1"/>
</dbReference>
<evidence type="ECO:0000256" key="2">
    <source>
        <dbReference type="SAM" id="SignalP"/>
    </source>
</evidence>
<name>A0ABU3BWK9_9GAMM</name>
<feature type="signal peptide" evidence="2">
    <location>
        <begin position="1"/>
        <end position="26"/>
    </location>
</feature>
<dbReference type="PANTHER" id="PTHR36919">
    <property type="entry name" value="BLR1215 PROTEIN"/>
    <property type="match status" value="1"/>
</dbReference>
<gene>
    <name evidence="4" type="ORF">RM532_01795</name>
</gene>
<proteinExistence type="predicted"/>
<comment type="caution">
    <text evidence="4">The sequence shown here is derived from an EMBL/GenBank/DDBJ whole genome shotgun (WGS) entry which is preliminary data.</text>
</comment>
<evidence type="ECO:0000259" key="3">
    <source>
        <dbReference type="Pfam" id="PF09917"/>
    </source>
</evidence>
<accession>A0ABU3BWK9</accession>
<evidence type="ECO:0000313" key="5">
    <source>
        <dbReference type="Proteomes" id="UP001251857"/>
    </source>
</evidence>
<feature type="chain" id="PRO_5047454918" evidence="2">
    <location>
        <begin position="27"/>
        <end position="167"/>
    </location>
</feature>
<dbReference type="Gene3D" id="2.40.128.520">
    <property type="match status" value="1"/>
</dbReference>
<evidence type="ECO:0000313" key="4">
    <source>
        <dbReference type="EMBL" id="MDT0633684.1"/>
    </source>
</evidence>
<feature type="compositionally biased region" description="Basic and acidic residues" evidence="1">
    <location>
        <begin position="71"/>
        <end position="84"/>
    </location>
</feature>
<keyword evidence="2" id="KW-0732">Signal</keyword>
<dbReference type="RefSeq" id="WP_311651401.1">
    <property type="nucleotide sequence ID" value="NZ_JAVRIB010000002.1"/>
</dbReference>
<dbReference type="InterPro" id="IPR019223">
    <property type="entry name" value="DUF2147"/>
</dbReference>
<feature type="region of interest" description="Disordered" evidence="1">
    <location>
        <begin position="57"/>
        <end position="84"/>
    </location>
</feature>
<keyword evidence="5" id="KW-1185">Reference proteome</keyword>
<protein>
    <submittedName>
        <fullName evidence="4">DUF2147 domain-containing protein</fullName>
    </submittedName>
</protein>
<dbReference type="EMBL" id="JAVRIB010000002">
    <property type="protein sequence ID" value="MDT0633684.1"/>
    <property type="molecule type" value="Genomic_DNA"/>
</dbReference>
<evidence type="ECO:0000256" key="1">
    <source>
        <dbReference type="SAM" id="MobiDB-lite"/>
    </source>
</evidence>
<organism evidence="4 5">
    <name type="scientific">Spectribacter hydrogenoxidans</name>
    <dbReference type="NCBI Taxonomy" id="3075608"/>
    <lineage>
        <taxon>Bacteria</taxon>
        <taxon>Pseudomonadati</taxon>
        <taxon>Pseudomonadota</taxon>
        <taxon>Gammaproteobacteria</taxon>
        <taxon>Salinisphaerales</taxon>
        <taxon>Salinisphaeraceae</taxon>
        <taxon>Spectribacter</taxon>
    </lineage>
</organism>